<feature type="compositionally biased region" description="Polar residues" evidence="1">
    <location>
        <begin position="244"/>
        <end position="254"/>
    </location>
</feature>
<feature type="region of interest" description="Disordered" evidence="1">
    <location>
        <begin position="130"/>
        <end position="171"/>
    </location>
</feature>
<accession>A0A6G1JD25</accession>
<keyword evidence="3" id="KW-1185">Reference proteome</keyword>
<evidence type="ECO:0000313" key="2">
    <source>
        <dbReference type="EMBL" id="KAF2688120.1"/>
    </source>
</evidence>
<feature type="compositionally biased region" description="Pro residues" evidence="1">
    <location>
        <begin position="1"/>
        <end position="28"/>
    </location>
</feature>
<sequence length="267" mass="28717">MAPSPPLPSPSSTPPPPPKQTQPSPLPSPRTLQQNIQHAPPAPILPIQPIRRIHPSVTRLPSPVRPTLDRPLLHIPQKIHTGPVIPPRTHHPHPYPTDLFAREEGDEKGGAEFFYAENMLMVVAWGSPTYPSSPPSYQSRAGGEEGVEEASAGGIDASSTPTRRSAQQDREDGDVYIASPHRAVHKPPQPRTPTPLLTRFRGRPHGVASVYFPGGSGVEMEEGASPPPPTIPVLGWTHDPFAAPSSNLRPGTSATRRRSDGAERGSD</sequence>
<protein>
    <submittedName>
        <fullName evidence="2">Uncharacterized protein</fullName>
    </submittedName>
</protein>
<dbReference type="AlphaFoldDB" id="A0A6G1JD25"/>
<reference evidence="2" key="1">
    <citation type="journal article" date="2020" name="Stud. Mycol.">
        <title>101 Dothideomycetes genomes: a test case for predicting lifestyles and emergence of pathogens.</title>
        <authorList>
            <person name="Haridas S."/>
            <person name="Albert R."/>
            <person name="Binder M."/>
            <person name="Bloem J."/>
            <person name="Labutti K."/>
            <person name="Salamov A."/>
            <person name="Andreopoulos B."/>
            <person name="Baker S."/>
            <person name="Barry K."/>
            <person name="Bills G."/>
            <person name="Bluhm B."/>
            <person name="Cannon C."/>
            <person name="Castanera R."/>
            <person name="Culley D."/>
            <person name="Daum C."/>
            <person name="Ezra D."/>
            <person name="Gonzalez J."/>
            <person name="Henrissat B."/>
            <person name="Kuo A."/>
            <person name="Liang C."/>
            <person name="Lipzen A."/>
            <person name="Lutzoni F."/>
            <person name="Magnuson J."/>
            <person name="Mondo S."/>
            <person name="Nolan M."/>
            <person name="Ohm R."/>
            <person name="Pangilinan J."/>
            <person name="Park H.-J."/>
            <person name="Ramirez L."/>
            <person name="Alfaro M."/>
            <person name="Sun H."/>
            <person name="Tritt A."/>
            <person name="Yoshinaga Y."/>
            <person name="Zwiers L.-H."/>
            <person name="Turgeon B."/>
            <person name="Goodwin S."/>
            <person name="Spatafora J."/>
            <person name="Crous P."/>
            <person name="Grigoriev I."/>
        </authorList>
    </citation>
    <scope>NUCLEOTIDE SEQUENCE</scope>
    <source>
        <strain evidence="2">CBS 122367</strain>
    </source>
</reference>
<feature type="region of interest" description="Disordered" evidence="1">
    <location>
        <begin position="182"/>
        <end position="201"/>
    </location>
</feature>
<feature type="region of interest" description="Disordered" evidence="1">
    <location>
        <begin position="218"/>
        <end position="267"/>
    </location>
</feature>
<name>A0A6G1JD25_9PLEO</name>
<gene>
    <name evidence="2" type="ORF">K458DRAFT_401511</name>
</gene>
<proteinExistence type="predicted"/>
<feature type="region of interest" description="Disordered" evidence="1">
    <location>
        <begin position="1"/>
        <end position="44"/>
    </location>
</feature>
<feature type="compositionally biased region" description="Basic and acidic residues" evidence="1">
    <location>
        <begin position="257"/>
        <end position="267"/>
    </location>
</feature>
<dbReference type="EMBL" id="MU005574">
    <property type="protein sequence ID" value="KAF2688120.1"/>
    <property type="molecule type" value="Genomic_DNA"/>
</dbReference>
<dbReference type="Proteomes" id="UP000799291">
    <property type="component" value="Unassembled WGS sequence"/>
</dbReference>
<evidence type="ECO:0000256" key="1">
    <source>
        <dbReference type="SAM" id="MobiDB-lite"/>
    </source>
</evidence>
<evidence type="ECO:0000313" key="3">
    <source>
        <dbReference type="Proteomes" id="UP000799291"/>
    </source>
</evidence>
<organism evidence="2 3">
    <name type="scientific">Lentithecium fluviatile CBS 122367</name>
    <dbReference type="NCBI Taxonomy" id="1168545"/>
    <lineage>
        <taxon>Eukaryota</taxon>
        <taxon>Fungi</taxon>
        <taxon>Dikarya</taxon>
        <taxon>Ascomycota</taxon>
        <taxon>Pezizomycotina</taxon>
        <taxon>Dothideomycetes</taxon>
        <taxon>Pleosporomycetidae</taxon>
        <taxon>Pleosporales</taxon>
        <taxon>Massarineae</taxon>
        <taxon>Lentitheciaceae</taxon>
        <taxon>Lentithecium</taxon>
    </lineage>
</organism>